<evidence type="ECO:0000313" key="3">
    <source>
        <dbReference type="Proteomes" id="UP000029482"/>
    </source>
</evidence>
<dbReference type="eggNOG" id="ENOG5033N5S">
    <property type="taxonomic scope" value="Bacteria"/>
</dbReference>
<dbReference type="EMBL" id="CP009438">
    <property type="protein sequence ID" value="AIR98954.1"/>
    <property type="molecule type" value="Genomic_DNA"/>
</dbReference>
<protein>
    <recommendedName>
        <fullName evidence="4">DNA-binding protein</fullName>
    </recommendedName>
</protein>
<dbReference type="KEGG" id="sgu:SGLAU_14855"/>
<feature type="region of interest" description="Disordered" evidence="1">
    <location>
        <begin position="136"/>
        <end position="177"/>
    </location>
</feature>
<evidence type="ECO:0000313" key="2">
    <source>
        <dbReference type="EMBL" id="AIR98954.1"/>
    </source>
</evidence>
<dbReference type="Proteomes" id="UP000029482">
    <property type="component" value="Chromosome"/>
</dbReference>
<dbReference type="HOGENOM" id="CLU_057329_0_0_11"/>
<dbReference type="AlphaFoldDB" id="A0A089XCU6"/>
<evidence type="ECO:0008006" key="4">
    <source>
        <dbReference type="Google" id="ProtNLM"/>
    </source>
</evidence>
<organism evidence="2 3">
    <name type="scientific">Streptomyces glaucescens</name>
    <dbReference type="NCBI Taxonomy" id="1907"/>
    <lineage>
        <taxon>Bacteria</taxon>
        <taxon>Bacillati</taxon>
        <taxon>Actinomycetota</taxon>
        <taxon>Actinomycetes</taxon>
        <taxon>Kitasatosporales</taxon>
        <taxon>Streptomycetaceae</taxon>
        <taxon>Streptomyces</taxon>
    </lineage>
</organism>
<feature type="region of interest" description="Disordered" evidence="1">
    <location>
        <begin position="252"/>
        <end position="275"/>
    </location>
</feature>
<accession>A0A089XCU6</accession>
<keyword evidence="3" id="KW-1185">Reference proteome</keyword>
<evidence type="ECO:0000256" key="1">
    <source>
        <dbReference type="SAM" id="MobiDB-lite"/>
    </source>
</evidence>
<sequence>MHRPSPGLPSQCEGLITKEESRFPMTEQHPNAHARAASGRYSSGVQHVNEPHHDHFTVVGNHLAQHPELSLTAIGLATHIQSLPAGTPIGIKTLAAKFPEGEIRIAAALRELEEHGYLARLKERLQSGRVVTRTVSYNRPRPAVTAAADPATAPASPERRPPAPERRPPAPAPQPSAATDLLTRLRAHDSRLLLSERDVHRLAPAVTAWLDRGVPATAVERTLTAGLPEDPIRHPAAFLSRRLTTLLPPPLPPALQPSTTGPRQNPRPNPLQTCDGCERAFRAPQPGRCRDCRTPGVAA</sequence>
<gene>
    <name evidence="2" type="ORF">SGLAU_14855</name>
</gene>
<reference evidence="3" key="1">
    <citation type="journal article" date="2015" name="J. Biotechnol.">
        <title>Complete genome sequence of the actinobacterium Streptomyces glaucescens GLA.O (DSM 40922) consisting of a linear chromosome and one linear plasmid.</title>
        <authorList>
            <person name="Ortseifen V."/>
            <person name="Winkler A."/>
            <person name="Albersmeier A."/>
            <person name="Wendler S."/>
            <person name="Puhler A."/>
            <person name="Kalinowski J."/>
            <person name="Ruckert C."/>
        </authorList>
    </citation>
    <scope>NUCLEOTIDE SEQUENCE [LARGE SCALE GENOMIC DNA]</scope>
    <source>
        <strain evidence="3">DSM 40922 / GLA O</strain>
    </source>
</reference>
<proteinExistence type="predicted"/>
<dbReference type="STRING" id="1907.SGLAU_14855"/>
<feature type="compositionally biased region" description="Low complexity" evidence="1">
    <location>
        <begin position="139"/>
        <end position="156"/>
    </location>
</feature>
<name>A0A089XCU6_STRGA</name>
<feature type="compositionally biased region" description="Basic and acidic residues" evidence="1">
    <location>
        <begin position="157"/>
        <end position="168"/>
    </location>
</feature>